<organism evidence="2 3">
    <name type="scientific">Paramecium sonneborni</name>
    <dbReference type="NCBI Taxonomy" id="65129"/>
    <lineage>
        <taxon>Eukaryota</taxon>
        <taxon>Sar</taxon>
        <taxon>Alveolata</taxon>
        <taxon>Ciliophora</taxon>
        <taxon>Intramacronucleata</taxon>
        <taxon>Oligohymenophorea</taxon>
        <taxon>Peniculida</taxon>
        <taxon>Parameciidae</taxon>
        <taxon>Paramecium</taxon>
    </lineage>
</organism>
<comment type="caution">
    <text evidence="2">The sequence shown here is derived from an EMBL/GenBank/DDBJ whole genome shotgun (WGS) entry which is preliminary data.</text>
</comment>
<keyword evidence="3" id="KW-1185">Reference proteome</keyword>
<proteinExistence type="predicted"/>
<dbReference type="OrthoDB" id="292034at2759"/>
<sequence>MLPKQNASSYIMVLPSNNQSYISTEQPFVQKSTVLPESKSKMIIPYNMTPLVKLFEPVKTKFIPRDAANQSIQYFNEPAEYSQAEIDLLDQSLDKSIQQHYQENYDPLQPVQMPQSPEIKSYPQLFVEPPILIPYFMDYINWDLNKMKSIVKTDEDDTTKYLNFYRYFKFMTTKIQQKYYTAKALIKSLIEKYQLVQRLNDIQMDLKTLLDNQVNDLAHQSLDQLKKHQWVQQELDFQTLRQKMYQIRRESFEVLMLTEHVEDCVLQETSFTDQLNKLRADLDHSYDLFEEQIIIYIFHDVAGVEVCMNYLIDDVMNEDIDELKFFNSIPNFIKDLDNFGIELRHLVKHLRLIVTTLIDKTTQNLIDLNKAHRSLEIEVKKIVELFNEIPAMVTKMQLSINQARIILQKIKLPHNNYRVENQEIYDEYMKLQEENSRLEQQIQKRINKAAVISVVCEEQKNILQFEITQLKDDNKNVIELYQLLQGIQDKEFILSKIQSQRTDLWQQMKQVKSEEIQQLNILELKKLEQKCIDIIQQITQYFGQDRMPHQFIKLKLWAESELMALKIKIEVPKVSFHNLDCSLKQRIEKLVRWEYSEEQNEEQNVSQYIQYFHNLNQDMSVQQPDIEVDLDSQFELLQDNEELLQLNETYTIWKNMQTAAIYLNDDYLQGLLSSHDQGRLIKFRKNVCYLQTFFKLMQEDQYVGYVGEVEQLADLLIQGRKLDAKSLIQNSKFIPKNYRENLLSAF</sequence>
<name>A0A8S1KPJ4_9CILI</name>
<dbReference type="AlphaFoldDB" id="A0A8S1KPJ4"/>
<evidence type="ECO:0000313" key="2">
    <source>
        <dbReference type="EMBL" id="CAD8055715.1"/>
    </source>
</evidence>
<evidence type="ECO:0000313" key="3">
    <source>
        <dbReference type="Proteomes" id="UP000692954"/>
    </source>
</evidence>
<keyword evidence="1" id="KW-0175">Coiled coil</keyword>
<evidence type="ECO:0000256" key="1">
    <source>
        <dbReference type="SAM" id="Coils"/>
    </source>
</evidence>
<dbReference type="Proteomes" id="UP000692954">
    <property type="component" value="Unassembled WGS sequence"/>
</dbReference>
<reference evidence="2" key="1">
    <citation type="submission" date="2021-01" db="EMBL/GenBank/DDBJ databases">
        <authorList>
            <consortium name="Genoscope - CEA"/>
            <person name="William W."/>
        </authorList>
    </citation>
    <scope>NUCLEOTIDE SEQUENCE</scope>
</reference>
<feature type="coiled-coil region" evidence="1">
    <location>
        <begin position="414"/>
        <end position="448"/>
    </location>
</feature>
<protein>
    <submittedName>
        <fullName evidence="2">Uncharacterized protein</fullName>
    </submittedName>
</protein>
<dbReference type="EMBL" id="CAJJDN010000009">
    <property type="protein sequence ID" value="CAD8055715.1"/>
    <property type="molecule type" value="Genomic_DNA"/>
</dbReference>
<accession>A0A8S1KPJ4</accession>
<gene>
    <name evidence="2" type="ORF">PSON_ATCC_30995.1.T0090384</name>
</gene>